<comment type="caution">
    <text evidence="2">The sequence shown here is derived from an EMBL/GenBank/DDBJ whole genome shotgun (WGS) entry which is preliminary data.</text>
</comment>
<evidence type="ECO:0000313" key="2">
    <source>
        <dbReference type="EMBL" id="CAD8043094.1"/>
    </source>
</evidence>
<name>A0A8S1JM35_PARPR</name>
<dbReference type="AlphaFoldDB" id="A0A8S1JM35"/>
<reference evidence="2" key="1">
    <citation type="submission" date="2021-01" db="EMBL/GenBank/DDBJ databases">
        <authorList>
            <consortium name="Genoscope - CEA"/>
            <person name="William W."/>
        </authorList>
    </citation>
    <scope>NUCLEOTIDE SEQUENCE</scope>
</reference>
<accession>A0A8S1JM35</accession>
<organism evidence="2 3">
    <name type="scientific">Paramecium primaurelia</name>
    <dbReference type="NCBI Taxonomy" id="5886"/>
    <lineage>
        <taxon>Eukaryota</taxon>
        <taxon>Sar</taxon>
        <taxon>Alveolata</taxon>
        <taxon>Ciliophora</taxon>
        <taxon>Intramacronucleata</taxon>
        <taxon>Oligohymenophorea</taxon>
        <taxon>Peniculida</taxon>
        <taxon>Parameciidae</taxon>
        <taxon>Paramecium</taxon>
    </lineage>
</organism>
<dbReference type="PANTHER" id="PTHR12905">
    <property type="entry name" value="METALLOPHOSPHOESTERASE"/>
    <property type="match status" value="1"/>
</dbReference>
<dbReference type="OMA" id="GIKFANC"/>
<gene>
    <name evidence="2" type="ORF">PPRIM_AZ9-3.1.T0040317</name>
</gene>
<dbReference type="EMBL" id="CAJJDM010000001">
    <property type="protein sequence ID" value="CAD8043094.1"/>
    <property type="molecule type" value="Genomic_DNA"/>
</dbReference>
<proteinExistence type="predicted"/>
<dbReference type="InterPro" id="IPR051693">
    <property type="entry name" value="UPF0046_metallophosphoest"/>
</dbReference>
<dbReference type="InterPro" id="IPR004843">
    <property type="entry name" value="Calcineurin-like_PHP"/>
</dbReference>
<feature type="domain" description="Calcineurin-like phosphoesterase" evidence="1">
    <location>
        <begin position="6"/>
        <end position="193"/>
    </location>
</feature>
<evidence type="ECO:0000259" key="1">
    <source>
        <dbReference type="Pfam" id="PF00149"/>
    </source>
</evidence>
<dbReference type="Pfam" id="PF00149">
    <property type="entry name" value="Metallophos"/>
    <property type="match status" value="1"/>
</dbReference>
<sequence length="234" mass="26930">MQKNITFVCISDTHGYLNPSQIKPNISLPKGDVLIHCGDFTNCGEIKDIKKFKEWLIEQPFKYKILIAGNHDLTLDCVKYPKFKNDPQIQAEIKDLQNQCIYLLNSSCIVEGYKIWGSPYSLEFCNWGFELFPKDAQQFWNQIEDGTDIVVTHGPSYGHGDYVNNAGHVGDRELLNRIKKIKAKYHLFGHIHEGYGITEEDGIKFANCSLLNENYRITNDPIVFQLPQKQQQDN</sequence>
<dbReference type="Proteomes" id="UP000688137">
    <property type="component" value="Unassembled WGS sequence"/>
</dbReference>
<dbReference type="CDD" id="cd07379">
    <property type="entry name" value="MPP_239FB"/>
    <property type="match status" value="1"/>
</dbReference>
<protein>
    <recommendedName>
        <fullName evidence="1">Calcineurin-like phosphoesterase domain-containing protein</fullName>
    </recommendedName>
</protein>
<dbReference type="PANTHER" id="PTHR12905:SF0">
    <property type="entry name" value="CALCINEURIN-LIKE PHOSPHOESTERASE DOMAIN-CONTAINING PROTEIN"/>
    <property type="match status" value="1"/>
</dbReference>
<evidence type="ECO:0000313" key="3">
    <source>
        <dbReference type="Proteomes" id="UP000688137"/>
    </source>
</evidence>
<dbReference type="GO" id="GO:0016787">
    <property type="term" value="F:hydrolase activity"/>
    <property type="evidence" value="ECO:0007669"/>
    <property type="project" value="InterPro"/>
</dbReference>
<keyword evidence="3" id="KW-1185">Reference proteome</keyword>